<feature type="region of interest" description="Disordered" evidence="3">
    <location>
        <begin position="857"/>
        <end position="885"/>
    </location>
</feature>
<dbReference type="Pfam" id="PF02518">
    <property type="entry name" value="HATPase_c"/>
    <property type="match status" value="1"/>
</dbReference>
<dbReference type="PRINTS" id="PR00344">
    <property type="entry name" value="BCTRLSENSOR"/>
</dbReference>
<accession>A0A2K1QZZ5</accession>
<dbReference type="CDD" id="cd00082">
    <property type="entry name" value="HisKA"/>
    <property type="match status" value="1"/>
</dbReference>
<feature type="modified residue" description="4-aspartylphosphate" evidence="2">
    <location>
        <position position="987"/>
    </location>
</feature>
<dbReference type="InterPro" id="IPR001789">
    <property type="entry name" value="Sig_transdc_resp-reg_receiver"/>
</dbReference>
<evidence type="ECO:0000256" key="2">
    <source>
        <dbReference type="PROSITE-ProRule" id="PRU00169"/>
    </source>
</evidence>
<evidence type="ECO:0000313" key="7">
    <source>
        <dbReference type="Proteomes" id="UP000243797"/>
    </source>
</evidence>
<dbReference type="CDD" id="cd17546">
    <property type="entry name" value="REC_hyHK_CKI1_RcsC-like"/>
    <property type="match status" value="1"/>
</dbReference>
<dbReference type="InterPro" id="IPR005467">
    <property type="entry name" value="His_kinase_dom"/>
</dbReference>
<dbReference type="Proteomes" id="UP000243797">
    <property type="component" value="Unassembled WGS sequence"/>
</dbReference>
<dbReference type="InterPro" id="IPR003661">
    <property type="entry name" value="HisK_dim/P_dom"/>
</dbReference>
<dbReference type="Gene3D" id="3.40.50.2300">
    <property type="match status" value="1"/>
</dbReference>
<dbReference type="SMART" id="SM00387">
    <property type="entry name" value="HATPase_c"/>
    <property type="match status" value="1"/>
</dbReference>
<feature type="region of interest" description="Disordered" evidence="3">
    <location>
        <begin position="808"/>
        <end position="839"/>
    </location>
</feature>
<feature type="compositionally biased region" description="Basic and acidic residues" evidence="3">
    <location>
        <begin position="261"/>
        <end position="270"/>
    </location>
</feature>
<feature type="region of interest" description="Disordered" evidence="3">
    <location>
        <begin position="497"/>
        <end position="516"/>
    </location>
</feature>
<dbReference type="SMART" id="SM00448">
    <property type="entry name" value="REC"/>
    <property type="match status" value="1"/>
</dbReference>
<dbReference type="AlphaFoldDB" id="A0A2K1QZZ5"/>
<dbReference type="Pfam" id="PF00072">
    <property type="entry name" value="Response_reg"/>
    <property type="match status" value="1"/>
</dbReference>
<keyword evidence="7" id="KW-1185">Reference proteome</keyword>
<dbReference type="InterPro" id="IPR003594">
    <property type="entry name" value="HATPase_dom"/>
</dbReference>
<feature type="region of interest" description="Disordered" evidence="3">
    <location>
        <begin position="174"/>
        <end position="196"/>
    </location>
</feature>
<keyword evidence="1 2" id="KW-0597">Phosphoprotein</keyword>
<dbReference type="EMBL" id="NKHZ01000022">
    <property type="protein sequence ID" value="PNS20617.1"/>
    <property type="molecule type" value="Genomic_DNA"/>
</dbReference>
<feature type="region of interest" description="Disordered" evidence="3">
    <location>
        <begin position="243"/>
        <end position="270"/>
    </location>
</feature>
<name>A0A2K1QZZ5_9PEZI</name>
<dbReference type="PANTHER" id="PTHR43719">
    <property type="entry name" value="TWO-COMPONENT HISTIDINE KINASE"/>
    <property type="match status" value="1"/>
</dbReference>
<evidence type="ECO:0000259" key="5">
    <source>
        <dbReference type="PROSITE" id="PS50110"/>
    </source>
</evidence>
<protein>
    <submittedName>
        <fullName evidence="6">Hybrid signal transduction protein dokA</fullName>
    </submittedName>
</protein>
<dbReference type="STRING" id="2082308.A0A2K1QZZ5"/>
<dbReference type="SUPFAM" id="SSF55874">
    <property type="entry name" value="ATPase domain of HSP90 chaperone/DNA topoisomerase II/histidine kinase"/>
    <property type="match status" value="1"/>
</dbReference>
<evidence type="ECO:0000259" key="4">
    <source>
        <dbReference type="PROSITE" id="PS50109"/>
    </source>
</evidence>
<dbReference type="InterPro" id="IPR050956">
    <property type="entry name" value="2C_system_His_kinase"/>
</dbReference>
<dbReference type="InterPro" id="IPR011006">
    <property type="entry name" value="CheY-like_superfamily"/>
</dbReference>
<dbReference type="PANTHER" id="PTHR43719:SF28">
    <property type="entry name" value="PEROXIDE STRESS-ACTIVATED HISTIDINE KINASE MAK1-RELATED"/>
    <property type="match status" value="1"/>
</dbReference>
<dbReference type="InterPro" id="IPR004358">
    <property type="entry name" value="Sig_transdc_His_kin-like_C"/>
</dbReference>
<proteinExistence type="predicted"/>
<dbReference type="OrthoDB" id="303614at2759"/>
<sequence>MATGTDEEHGKGDTGLLHIINDLRGSNTFCDRPYVKDGPKARFYAGVPIITPSGLRIGAYCALDDKPREGLKEDEAKFLVEMGKTVMTHLETVRERAEFGRGTRMLKGLRSFVQTATSRRVDDTSSRTVTFADKVKQDVVYEADASTNPKGTPIAAADETVIITCPTPVIPAPASDGAASPTPDVGSLVGSESKALEPEDDVATVFSNAAALVREAMDAEGCLFLDVTADKPLAGDMPTWHRRTASEHSTGAVDTGSEQSDSARVREPRGRFCSTLGQSRRAQLSQETKNGTLVPSATLQRMLRRYPRGKIWNFNAEGDVLSSDQLTDTHVKQPRSLHIEDAPRRRRTRSKWSASDDAAELRSLFPDVRSLCLVGMWDLKTQRWRAGFLVWSNSPVRVFSVRGELSYIVAFGEVIMGEIAAIEARREEKKRSDFVSSISHELRSPLHGILGSIDMLNQDNPALSESINFKQIEGCTLTMLDLVEHLLSFAEYKQRHRKRPISSEDPQTPPDSDDSLIDRTLSVDLSPGISIAKATEEICDVLFHSHSCDTVEAMPKRIEMALDIALGPEYFIRAGAGDWKRLCGNVISNAFKFTDRGHVSVSLRLSKKRKRTLAVLEVSDTGCGMSPDFINDGLFRAFRQEDGLRVGMGLGMALANKIVRGLGGQIQAYSQPNVGTTFKITVPVEVDADAPNIGNTPSTLCGVKLCMESMQIDNQMDEALDASAAGVKMAFRNTCERLGAEMVSKEEAQTMVISDVDFRRHAKDVENDARLLVLCRDARSVQKAKEVADGHQLGQVAYMQQPFGPRRVSHSLSPRMSRNYSPQQQSDVPFTTKPHGDASTQACLTQPFAAIRLSPTPAASTELGSTTQAGDDSEPGAESPRWQIITSDGNDLAVTTTDVTDPGLDGAAAARAPVNPVPSTEPPSPRKLSLLLVDDNPVNLRLLVTYANKNQHPRHTATNGKEAVDVYATVALDSAAATPKPDVILLDINMPVMDGFEAARCIRSFESEYDIPPAKIIALTGLGSDVARKEAVLSGVDMFLTKPVRMRELKPILEGIVRGR</sequence>
<dbReference type="Gene3D" id="1.10.287.130">
    <property type="match status" value="1"/>
</dbReference>
<feature type="domain" description="Histidine kinase" evidence="4">
    <location>
        <begin position="437"/>
        <end position="686"/>
    </location>
</feature>
<dbReference type="SUPFAM" id="SSF47384">
    <property type="entry name" value="Homodimeric domain of signal transducing histidine kinase"/>
    <property type="match status" value="1"/>
</dbReference>
<gene>
    <name evidence="6" type="ORF">CAC42_344</name>
</gene>
<dbReference type="InParanoid" id="A0A2K1QZZ5"/>
<organism evidence="6 7">
    <name type="scientific">Sphaceloma murrayae</name>
    <dbReference type="NCBI Taxonomy" id="2082308"/>
    <lineage>
        <taxon>Eukaryota</taxon>
        <taxon>Fungi</taxon>
        <taxon>Dikarya</taxon>
        <taxon>Ascomycota</taxon>
        <taxon>Pezizomycotina</taxon>
        <taxon>Dothideomycetes</taxon>
        <taxon>Dothideomycetidae</taxon>
        <taxon>Myriangiales</taxon>
        <taxon>Elsinoaceae</taxon>
        <taxon>Sphaceloma</taxon>
    </lineage>
</organism>
<evidence type="ECO:0000313" key="6">
    <source>
        <dbReference type="EMBL" id="PNS20617.1"/>
    </source>
</evidence>
<dbReference type="InterPro" id="IPR036097">
    <property type="entry name" value="HisK_dim/P_sf"/>
</dbReference>
<feature type="compositionally biased region" description="Polar residues" evidence="3">
    <location>
        <begin position="857"/>
        <end position="870"/>
    </location>
</feature>
<comment type="caution">
    <text evidence="6">The sequence shown here is derived from an EMBL/GenBank/DDBJ whole genome shotgun (WGS) entry which is preliminary data.</text>
</comment>
<dbReference type="Pfam" id="PF00512">
    <property type="entry name" value="HisKA"/>
    <property type="match status" value="1"/>
</dbReference>
<dbReference type="SUPFAM" id="SSF55781">
    <property type="entry name" value="GAF domain-like"/>
    <property type="match status" value="1"/>
</dbReference>
<dbReference type="InterPro" id="IPR036890">
    <property type="entry name" value="HATPase_C_sf"/>
</dbReference>
<dbReference type="SMART" id="SM00388">
    <property type="entry name" value="HisKA"/>
    <property type="match status" value="1"/>
</dbReference>
<feature type="domain" description="Response regulatory" evidence="5">
    <location>
        <begin position="929"/>
        <end position="1057"/>
    </location>
</feature>
<feature type="compositionally biased region" description="Polar residues" evidence="3">
    <location>
        <begin position="810"/>
        <end position="829"/>
    </location>
</feature>
<dbReference type="SUPFAM" id="SSF52172">
    <property type="entry name" value="CheY-like"/>
    <property type="match status" value="1"/>
</dbReference>
<dbReference type="GO" id="GO:0000155">
    <property type="term" value="F:phosphorelay sensor kinase activity"/>
    <property type="evidence" value="ECO:0007669"/>
    <property type="project" value="InterPro"/>
</dbReference>
<dbReference type="PROSITE" id="PS50110">
    <property type="entry name" value="RESPONSE_REGULATORY"/>
    <property type="match status" value="1"/>
</dbReference>
<evidence type="ECO:0000256" key="1">
    <source>
        <dbReference type="ARBA" id="ARBA00022553"/>
    </source>
</evidence>
<reference evidence="6 7" key="1">
    <citation type="submission" date="2017-06" db="EMBL/GenBank/DDBJ databases">
        <title>Draft genome sequence of a variant of Elsinoe murrayae.</title>
        <authorList>
            <person name="Cheng Q."/>
        </authorList>
    </citation>
    <scope>NUCLEOTIDE SEQUENCE [LARGE SCALE GENOMIC DNA]</scope>
    <source>
        <strain evidence="6 7">CQ-2017a</strain>
    </source>
</reference>
<dbReference type="PROSITE" id="PS50109">
    <property type="entry name" value="HIS_KIN"/>
    <property type="match status" value="1"/>
</dbReference>
<dbReference type="Gene3D" id="3.30.565.10">
    <property type="entry name" value="Histidine kinase-like ATPase, C-terminal domain"/>
    <property type="match status" value="1"/>
</dbReference>
<evidence type="ECO:0000256" key="3">
    <source>
        <dbReference type="SAM" id="MobiDB-lite"/>
    </source>
</evidence>